<feature type="domain" description="Peptidase M20 dimerisation" evidence="4">
    <location>
        <begin position="184"/>
        <end position="343"/>
    </location>
</feature>
<proteinExistence type="predicted"/>
<dbReference type="Pfam" id="PF01546">
    <property type="entry name" value="Peptidase_M20"/>
    <property type="match status" value="1"/>
</dbReference>
<dbReference type="InterPro" id="IPR011650">
    <property type="entry name" value="Peptidase_M20_dimer"/>
</dbReference>
<dbReference type="InterPro" id="IPR002933">
    <property type="entry name" value="Peptidase_M20"/>
</dbReference>
<evidence type="ECO:0000256" key="1">
    <source>
        <dbReference type="ARBA" id="ARBA00022670"/>
    </source>
</evidence>
<keyword evidence="2" id="KW-0479">Metal-binding</keyword>
<dbReference type="SUPFAM" id="SSF53187">
    <property type="entry name" value="Zn-dependent exopeptidases"/>
    <property type="match status" value="1"/>
</dbReference>
<dbReference type="InterPro" id="IPR051458">
    <property type="entry name" value="Cyt/Met_Dipeptidase"/>
</dbReference>
<name>A0A842HEC2_9BACT</name>
<evidence type="ECO:0000256" key="2">
    <source>
        <dbReference type="ARBA" id="ARBA00022723"/>
    </source>
</evidence>
<dbReference type="Gene3D" id="3.40.630.10">
    <property type="entry name" value="Zn peptidases"/>
    <property type="match status" value="1"/>
</dbReference>
<sequence>MAIDPIPFLTKYASFPSVSTDSAYSAGMKGARDYVKHALAGLGFEVEEVATPKHPIMLAERGPDRDDVPHIVIYGHYDVQPADPFELWKSPAFEPEVRDGRLYGRGTADNKGPQAVQLTALSRLLEKHPDLPLRITFLIEGEEEMGSPSFPGFLEKYADRLSKADMILVSDTGSPGTEQIVITTGLRGMVGMEVTLTGPAVDLHSGVNGGPVLNPIQALATLCASLHDGDGRVNVPGFYDAVGEPLQWEREELARLPGTEEQYRDLLGVPGFLSPGGATPFELVRFFPTLEFNGIGGGYQGEGSKTVIPSKAFVKITCRLVPDQEEDDIVAKVKAMLLERCPPEVSIEVKVDKGGSPYYVAPPGRPNTASDLSPVFARACAAAELAIEGAFGKKPLYLREGGSIPIIRDMKEKTGLDSLMIGLFTPRDNLHAPNESFELDMMEKGINAYEDILYRMAYPAD</sequence>
<dbReference type="PANTHER" id="PTHR43270:SF8">
    <property type="entry name" value="DI- AND TRIPEPTIDASE DUG2-RELATED"/>
    <property type="match status" value="1"/>
</dbReference>
<dbReference type="EMBL" id="JACHVB010000021">
    <property type="protein sequence ID" value="MBC2594388.1"/>
    <property type="molecule type" value="Genomic_DNA"/>
</dbReference>
<keyword evidence="3 5" id="KW-0378">Hydrolase</keyword>
<keyword evidence="1" id="KW-0645">Protease</keyword>
<keyword evidence="6" id="KW-1185">Reference proteome</keyword>
<accession>A0A842HEC2</accession>
<dbReference type="AlphaFoldDB" id="A0A842HEC2"/>
<evidence type="ECO:0000259" key="4">
    <source>
        <dbReference type="Pfam" id="PF07687"/>
    </source>
</evidence>
<dbReference type="GO" id="GO:0006508">
    <property type="term" value="P:proteolysis"/>
    <property type="evidence" value="ECO:0007669"/>
    <property type="project" value="UniProtKB-KW"/>
</dbReference>
<dbReference type="PANTHER" id="PTHR43270">
    <property type="entry name" value="BETA-ALA-HIS DIPEPTIDASE"/>
    <property type="match status" value="1"/>
</dbReference>
<dbReference type="GO" id="GO:0046872">
    <property type="term" value="F:metal ion binding"/>
    <property type="evidence" value="ECO:0007669"/>
    <property type="project" value="UniProtKB-KW"/>
</dbReference>
<dbReference type="Pfam" id="PF07687">
    <property type="entry name" value="M20_dimer"/>
    <property type="match status" value="1"/>
</dbReference>
<protein>
    <submittedName>
        <fullName evidence="5">M20/M25/M40 family metallo-hydrolase</fullName>
    </submittedName>
</protein>
<gene>
    <name evidence="5" type="ORF">H5P28_08975</name>
</gene>
<dbReference type="Gene3D" id="3.30.70.360">
    <property type="match status" value="1"/>
</dbReference>
<evidence type="ECO:0000256" key="3">
    <source>
        <dbReference type="ARBA" id="ARBA00022801"/>
    </source>
</evidence>
<reference evidence="5 6" key="1">
    <citation type="submission" date="2020-07" db="EMBL/GenBank/DDBJ databases">
        <authorList>
            <person name="Feng X."/>
        </authorList>
    </citation>
    <scope>NUCLEOTIDE SEQUENCE [LARGE SCALE GENOMIC DNA]</scope>
    <source>
        <strain evidence="5 6">JCM31066</strain>
    </source>
</reference>
<evidence type="ECO:0000313" key="6">
    <source>
        <dbReference type="Proteomes" id="UP000546464"/>
    </source>
</evidence>
<dbReference type="Proteomes" id="UP000546464">
    <property type="component" value="Unassembled WGS sequence"/>
</dbReference>
<comment type="caution">
    <text evidence="5">The sequence shown here is derived from an EMBL/GenBank/DDBJ whole genome shotgun (WGS) entry which is preliminary data.</text>
</comment>
<organism evidence="5 6">
    <name type="scientific">Ruficoccus amylovorans</name>
    <dbReference type="NCBI Taxonomy" id="1804625"/>
    <lineage>
        <taxon>Bacteria</taxon>
        <taxon>Pseudomonadati</taxon>
        <taxon>Verrucomicrobiota</taxon>
        <taxon>Opitutia</taxon>
        <taxon>Puniceicoccales</taxon>
        <taxon>Cerasicoccaceae</taxon>
        <taxon>Ruficoccus</taxon>
    </lineage>
</organism>
<dbReference type="GO" id="GO:0008233">
    <property type="term" value="F:peptidase activity"/>
    <property type="evidence" value="ECO:0007669"/>
    <property type="project" value="UniProtKB-KW"/>
</dbReference>
<dbReference type="RefSeq" id="WP_185675372.1">
    <property type="nucleotide sequence ID" value="NZ_JACHVB010000021.1"/>
</dbReference>
<evidence type="ECO:0000313" key="5">
    <source>
        <dbReference type="EMBL" id="MBC2594388.1"/>
    </source>
</evidence>
<dbReference type="NCBIfam" id="NF006579">
    <property type="entry name" value="PRK09104.1"/>
    <property type="match status" value="1"/>
</dbReference>